<accession>C5KEE7</accession>
<evidence type="ECO:0000313" key="1">
    <source>
        <dbReference type="EMBL" id="EER17085.1"/>
    </source>
</evidence>
<name>C5KEE7_PERM5</name>
<reference evidence="1 2" key="1">
    <citation type="submission" date="2008-07" db="EMBL/GenBank/DDBJ databases">
        <authorList>
            <person name="El-Sayed N."/>
            <person name="Caler E."/>
            <person name="Inman J."/>
            <person name="Amedeo P."/>
            <person name="Hass B."/>
            <person name="Wortman J."/>
        </authorList>
    </citation>
    <scope>NUCLEOTIDE SEQUENCE [LARGE SCALE GENOMIC DNA]</scope>
    <source>
        <strain evidence="2">ATCC 50983 / TXsc</strain>
    </source>
</reference>
<dbReference type="AlphaFoldDB" id="C5KEE7"/>
<dbReference type="InterPro" id="IPR003903">
    <property type="entry name" value="UIM_dom"/>
</dbReference>
<keyword evidence="2" id="KW-1185">Reference proteome</keyword>
<protein>
    <submittedName>
        <fullName evidence="1">Uncharacterized protein</fullName>
    </submittedName>
</protein>
<sequence>MSAESGDDDPELAEAIRLSLIDSKAEQINRDAQDVGLQQTLRLSMSDQAGSSENRAPSEVEEVFPSANEYAEAMAQLYQAGLTPTYDLSMSERS</sequence>
<dbReference type="RefSeq" id="XP_002785289.1">
    <property type="nucleotide sequence ID" value="XM_002785243.1"/>
</dbReference>
<dbReference type="PROSITE" id="PS50330">
    <property type="entry name" value="UIM"/>
    <property type="match status" value="1"/>
</dbReference>
<dbReference type="EMBL" id="GG672330">
    <property type="protein sequence ID" value="EER17085.1"/>
    <property type="molecule type" value="Genomic_DNA"/>
</dbReference>
<dbReference type="InParanoid" id="C5KEE7"/>
<gene>
    <name evidence="1" type="ORF">Pmar_PMAR009519</name>
</gene>
<proteinExistence type="predicted"/>
<organism evidence="2">
    <name type="scientific">Perkinsus marinus (strain ATCC 50983 / TXsc)</name>
    <dbReference type="NCBI Taxonomy" id="423536"/>
    <lineage>
        <taxon>Eukaryota</taxon>
        <taxon>Sar</taxon>
        <taxon>Alveolata</taxon>
        <taxon>Perkinsozoa</taxon>
        <taxon>Perkinsea</taxon>
        <taxon>Perkinsida</taxon>
        <taxon>Perkinsidae</taxon>
        <taxon>Perkinsus</taxon>
    </lineage>
</organism>
<dbReference type="GeneID" id="9053207"/>
<dbReference type="Proteomes" id="UP000007800">
    <property type="component" value="Unassembled WGS sequence"/>
</dbReference>
<evidence type="ECO:0000313" key="2">
    <source>
        <dbReference type="Proteomes" id="UP000007800"/>
    </source>
</evidence>